<dbReference type="InterPro" id="IPR011527">
    <property type="entry name" value="ABC1_TM_dom"/>
</dbReference>
<feature type="transmembrane region" description="Helical" evidence="7">
    <location>
        <begin position="47"/>
        <end position="68"/>
    </location>
</feature>
<evidence type="ECO:0000256" key="6">
    <source>
        <dbReference type="ARBA" id="ARBA00023136"/>
    </source>
</evidence>
<evidence type="ECO:0000259" key="9">
    <source>
        <dbReference type="PROSITE" id="PS50929"/>
    </source>
</evidence>
<name>A0A7D9N8F5_LACJH</name>
<dbReference type="PANTHER" id="PTHR24221">
    <property type="entry name" value="ATP-BINDING CASSETTE SUB-FAMILY B"/>
    <property type="match status" value="1"/>
</dbReference>
<dbReference type="InterPro" id="IPR003593">
    <property type="entry name" value="AAA+_ATPase"/>
</dbReference>
<organism evidence="10 11">
    <name type="scientific">Lactobacillus johnsonii N6.2</name>
    <dbReference type="NCBI Taxonomy" id="1408186"/>
    <lineage>
        <taxon>Bacteria</taxon>
        <taxon>Bacillati</taxon>
        <taxon>Bacillota</taxon>
        <taxon>Bacilli</taxon>
        <taxon>Lactobacillales</taxon>
        <taxon>Lactobacillaceae</taxon>
        <taxon>Lactobacillus</taxon>
    </lineage>
</organism>
<gene>
    <name evidence="10" type="ORF">T285_08860</name>
</gene>
<feature type="transmembrane region" description="Helical" evidence="7">
    <location>
        <begin position="232"/>
        <end position="254"/>
    </location>
</feature>
<comment type="subcellular location">
    <subcellularLocation>
        <location evidence="1">Cell membrane</location>
        <topology evidence="1">Multi-pass membrane protein</topology>
    </subcellularLocation>
</comment>
<evidence type="ECO:0000313" key="11">
    <source>
        <dbReference type="Proteomes" id="UP000018522"/>
    </source>
</evidence>
<proteinExistence type="predicted"/>
<feature type="domain" description="ABC transmembrane type-1" evidence="9">
    <location>
        <begin position="11"/>
        <end position="289"/>
    </location>
</feature>
<dbReference type="GO" id="GO:0005524">
    <property type="term" value="F:ATP binding"/>
    <property type="evidence" value="ECO:0007669"/>
    <property type="project" value="UniProtKB-KW"/>
</dbReference>
<accession>A0A7D9N8F5</accession>
<evidence type="ECO:0000256" key="1">
    <source>
        <dbReference type="ARBA" id="ARBA00004651"/>
    </source>
</evidence>
<dbReference type="EMBL" id="CP006811">
    <property type="protein sequence ID" value="AHA98057.1"/>
    <property type="molecule type" value="Genomic_DNA"/>
</dbReference>
<keyword evidence="3" id="KW-0547">Nucleotide-binding</keyword>
<dbReference type="Pfam" id="PF00005">
    <property type="entry name" value="ABC_tran"/>
    <property type="match status" value="1"/>
</dbReference>
<evidence type="ECO:0000313" key="10">
    <source>
        <dbReference type="EMBL" id="AHA98057.1"/>
    </source>
</evidence>
<dbReference type="PROSITE" id="PS50929">
    <property type="entry name" value="ABC_TM1F"/>
    <property type="match status" value="1"/>
</dbReference>
<dbReference type="InterPro" id="IPR003439">
    <property type="entry name" value="ABC_transporter-like_ATP-bd"/>
</dbReference>
<dbReference type="InterPro" id="IPR036640">
    <property type="entry name" value="ABC1_TM_sf"/>
</dbReference>
<feature type="domain" description="ABC transporter" evidence="8">
    <location>
        <begin position="313"/>
        <end position="522"/>
    </location>
</feature>
<dbReference type="PROSITE" id="PS50893">
    <property type="entry name" value="ABC_TRANSPORTER_2"/>
    <property type="match status" value="1"/>
</dbReference>
<evidence type="ECO:0000259" key="8">
    <source>
        <dbReference type="PROSITE" id="PS50893"/>
    </source>
</evidence>
<dbReference type="InterPro" id="IPR039421">
    <property type="entry name" value="Type_1_exporter"/>
</dbReference>
<dbReference type="GO" id="GO:0005886">
    <property type="term" value="C:plasma membrane"/>
    <property type="evidence" value="ECO:0007669"/>
    <property type="project" value="UniProtKB-SubCell"/>
</dbReference>
<dbReference type="SUPFAM" id="SSF90123">
    <property type="entry name" value="ABC transporter transmembrane region"/>
    <property type="match status" value="1"/>
</dbReference>
<evidence type="ECO:0000256" key="2">
    <source>
        <dbReference type="ARBA" id="ARBA00022692"/>
    </source>
</evidence>
<keyword evidence="6 7" id="KW-0472">Membrane</keyword>
<dbReference type="Pfam" id="PF00664">
    <property type="entry name" value="ABC_membrane"/>
    <property type="match status" value="1"/>
</dbReference>
<evidence type="ECO:0000256" key="7">
    <source>
        <dbReference type="SAM" id="Phobius"/>
    </source>
</evidence>
<evidence type="ECO:0000256" key="5">
    <source>
        <dbReference type="ARBA" id="ARBA00022989"/>
    </source>
</evidence>
<sequence length="522" mass="59013">MLFRYSNKFKFILMIVLGLIASFQNIIMANIVQTLTNIASNKSWDKITQFLVVIVTALTVTLVASLSFNRLKTTIIKEVNIYLRTRIFGGMLEEDKDKNNNSLGFLTNDFKLLETNRFDAQIEIIMQSFSLILALGYALAVNWLITLLFLFGSFVPMFVSNIFQKPIQESSEKWTKANSRYVNQTKNFLAGVETLKLYGGQRQAVLKNKQTVARLEQELSRMNLLNLDTNSWINFIAHIITFLMPFLFGIYLVVKGQTTLGALFAIVQLANSFVNPILYILDDRNKLATTKKIVKNVGQFLNNEKDHKGSKTVRLQDLSIENLTLKRDGKQLATGVNIEIKSGEKIAVIGPSGAGKSTLLQFLLYGKYGQAKEIKLDGKKTNAGNFSGLFSYASQAPVIFADSLLFNLTLGESISWEKVEKICNKLDLRNLIKEKGLDYQLGEEADKLSGGQLARIELARAILMARPVLLLDEINASLDKKTSELIHQYLLNSNLTFIEVIHHYEKDDLNRYDKILDLEDYI</sequence>
<dbReference type="InterPro" id="IPR017871">
    <property type="entry name" value="ABC_transporter-like_CS"/>
</dbReference>
<feature type="transmembrane region" description="Helical" evidence="7">
    <location>
        <begin position="260"/>
        <end position="281"/>
    </location>
</feature>
<dbReference type="InterPro" id="IPR027417">
    <property type="entry name" value="P-loop_NTPase"/>
</dbReference>
<dbReference type="PANTHER" id="PTHR24221:SF654">
    <property type="entry name" value="ATP-BINDING CASSETTE SUB-FAMILY B MEMBER 6"/>
    <property type="match status" value="1"/>
</dbReference>
<dbReference type="GO" id="GO:0016887">
    <property type="term" value="F:ATP hydrolysis activity"/>
    <property type="evidence" value="ECO:0007669"/>
    <property type="project" value="InterPro"/>
</dbReference>
<reference evidence="10 11" key="1">
    <citation type="journal article" date="2014" name="Genome Announc.">
        <title>Complete Genome Sequences of Lactobacillus johnsonii Strain N6.2 and Lactobacillus reuteri Strain TD1.</title>
        <authorList>
            <person name="Leonard M.T."/>
            <person name="Valladares R.B."/>
            <person name="Ardissone A."/>
            <person name="Gonzalez C.F."/>
            <person name="Lorca G.L."/>
            <person name="Triplett E.W."/>
        </authorList>
    </citation>
    <scope>NUCLEOTIDE SEQUENCE [LARGE SCALE GENOMIC DNA]</scope>
    <source>
        <strain evidence="10 11">N6.2</strain>
    </source>
</reference>
<dbReference type="SMART" id="SM00382">
    <property type="entry name" value="AAA"/>
    <property type="match status" value="1"/>
</dbReference>
<dbReference type="GO" id="GO:0034040">
    <property type="term" value="F:ATPase-coupled lipid transmembrane transporter activity"/>
    <property type="evidence" value="ECO:0007669"/>
    <property type="project" value="TreeGrafter"/>
</dbReference>
<dbReference type="GO" id="GO:0140359">
    <property type="term" value="F:ABC-type transporter activity"/>
    <property type="evidence" value="ECO:0007669"/>
    <property type="project" value="InterPro"/>
</dbReference>
<feature type="transmembrane region" description="Helical" evidence="7">
    <location>
        <begin position="12"/>
        <end position="35"/>
    </location>
</feature>
<dbReference type="AlphaFoldDB" id="A0A7D9N8F5"/>
<keyword evidence="2 7" id="KW-0812">Transmembrane</keyword>
<evidence type="ECO:0000256" key="4">
    <source>
        <dbReference type="ARBA" id="ARBA00022840"/>
    </source>
</evidence>
<keyword evidence="5 7" id="KW-1133">Transmembrane helix</keyword>
<dbReference type="PROSITE" id="PS00211">
    <property type="entry name" value="ABC_TRANSPORTER_1"/>
    <property type="match status" value="1"/>
</dbReference>
<dbReference type="Gene3D" id="3.40.50.300">
    <property type="entry name" value="P-loop containing nucleotide triphosphate hydrolases"/>
    <property type="match status" value="1"/>
</dbReference>
<dbReference type="SUPFAM" id="SSF52540">
    <property type="entry name" value="P-loop containing nucleoside triphosphate hydrolases"/>
    <property type="match status" value="1"/>
</dbReference>
<keyword evidence="4" id="KW-0067">ATP-binding</keyword>
<dbReference type="KEGG" id="ljn:T285_08860"/>
<evidence type="ECO:0000256" key="3">
    <source>
        <dbReference type="ARBA" id="ARBA00022741"/>
    </source>
</evidence>
<dbReference type="Gene3D" id="1.20.1560.10">
    <property type="entry name" value="ABC transporter type 1, transmembrane domain"/>
    <property type="match status" value="1"/>
</dbReference>
<dbReference type="Proteomes" id="UP000018522">
    <property type="component" value="Chromosome"/>
</dbReference>
<dbReference type="RefSeq" id="WP_023600054.1">
    <property type="nucleotide sequence ID" value="NC_022909.1"/>
</dbReference>
<protein>
    <submittedName>
        <fullName evidence="10">ABC transporter</fullName>
    </submittedName>
</protein>